<dbReference type="InterPro" id="IPR005843">
    <property type="entry name" value="A-D-PHexomutase_C"/>
</dbReference>
<evidence type="ECO:0000256" key="7">
    <source>
        <dbReference type="ARBA" id="ARBA00022553"/>
    </source>
</evidence>
<dbReference type="PANTHER" id="PTHR45745">
    <property type="entry name" value="PHOSPHOMANNOMUTASE 45A"/>
    <property type="match status" value="1"/>
</dbReference>
<dbReference type="InterPro" id="IPR005846">
    <property type="entry name" value="A-D-PHexomutase_a/b/a-III"/>
</dbReference>
<dbReference type="Pfam" id="PF02879">
    <property type="entry name" value="PGM_PMM_II"/>
    <property type="match status" value="1"/>
</dbReference>
<dbReference type="InterPro" id="IPR005845">
    <property type="entry name" value="A-D-PHexomutase_a/b/a-II"/>
</dbReference>
<keyword evidence="9 14" id="KW-0460">Magnesium</keyword>
<dbReference type="PRINTS" id="PR00509">
    <property type="entry name" value="PGMPMM"/>
</dbReference>
<dbReference type="Proteomes" id="UP000284841">
    <property type="component" value="Unassembled WGS sequence"/>
</dbReference>
<proteinExistence type="inferred from homology"/>
<evidence type="ECO:0000256" key="5">
    <source>
        <dbReference type="ARBA" id="ARBA00010231"/>
    </source>
</evidence>
<evidence type="ECO:0000256" key="8">
    <source>
        <dbReference type="ARBA" id="ARBA00022723"/>
    </source>
</evidence>
<dbReference type="GO" id="GO:0004614">
    <property type="term" value="F:phosphoglucomutase activity"/>
    <property type="evidence" value="ECO:0007669"/>
    <property type="project" value="UniProtKB-EC"/>
</dbReference>
<feature type="domain" description="Alpha-D-phosphohexomutase C-terminal" evidence="15">
    <location>
        <begin position="523"/>
        <end position="552"/>
    </location>
</feature>
<dbReference type="EC" id="5.4.2.2" evidence="6"/>
<dbReference type="InterPro" id="IPR005841">
    <property type="entry name" value="Alpha-D-phosphohexomutase_SF"/>
</dbReference>
<dbReference type="InterPro" id="IPR036900">
    <property type="entry name" value="A-D-PHexomutase_C_sf"/>
</dbReference>
<name>A0A415E3T5_9FIRM</name>
<dbReference type="GO" id="GO:0005975">
    <property type="term" value="P:carbohydrate metabolic process"/>
    <property type="evidence" value="ECO:0007669"/>
    <property type="project" value="InterPro"/>
</dbReference>
<dbReference type="PROSITE" id="PS00710">
    <property type="entry name" value="PGM_PMM"/>
    <property type="match status" value="1"/>
</dbReference>
<keyword evidence="20" id="KW-1185">Reference proteome</keyword>
<evidence type="ECO:0000256" key="3">
    <source>
        <dbReference type="ARBA" id="ARBA00005164"/>
    </source>
</evidence>
<evidence type="ECO:0000313" key="20">
    <source>
        <dbReference type="Proteomes" id="UP000284841"/>
    </source>
</evidence>
<organism evidence="19 20">
    <name type="scientific">Emergencia timonensis</name>
    <dbReference type="NCBI Taxonomy" id="1776384"/>
    <lineage>
        <taxon>Bacteria</taxon>
        <taxon>Bacillati</taxon>
        <taxon>Bacillota</taxon>
        <taxon>Clostridia</taxon>
        <taxon>Peptostreptococcales</taxon>
        <taxon>Anaerovoracaceae</taxon>
        <taxon>Emergencia</taxon>
    </lineage>
</organism>
<dbReference type="InterPro" id="IPR016066">
    <property type="entry name" value="A-D-PHexomutase_CS"/>
</dbReference>
<dbReference type="CDD" id="cd05799">
    <property type="entry name" value="PGM2"/>
    <property type="match status" value="1"/>
</dbReference>
<sequence>MMQNSAKALFLFFVFRFLWYTNLMDKKDIKNYANNEYRRWLEKSVKDVQLQQELEQLADNEEERIDSFYTDLQFGTSGLRGIIGAGTNRMNEYVVRRTTQGLADYLNGHCSEPSIVIAYDSRKKSKVFALETAKTLRGNGIEVFLFQEIAPVSLLSYAIGRLHCSMGIMITASHNPKIFNGYKVYNQNGYQIVGEEADQISEAIDQLDFFEGIRVSEEGIRFVDEWVCDDFIAKITSFSLLSGQKKTLSTLSVVYSPLNGAGNRYVRQVLANIGFENLTVVPSQENPDENFTTCPTPNPEKITAYTESFKVLDQIGGDVIIATDPDSDRVGLCLLYEGMKVLLTGNQLGILIFDYLCQRRKAKPGQVVIKSIVSTPLIEKMAEKYGLQVINTLTGFKYIGELITALSNRGEEKSYFFGFEESNGYLINPFIRDKDGVSSAMIAVEMAAYHKAQGKNLIERLQEIYAEFGTCRDKTRNYFFEGPYGAMAMKSLMNHFRREIDDSIGGRKILKKRDYMEETGLPKADVVEFILEGGARFIIRPSGTEAKIKVYLFETENNTKLEKAIEHIIETYKEL</sequence>
<protein>
    <recommendedName>
        <fullName evidence="11">Phosphoglucomutase</fullName>
        <ecNumber evidence="6">5.4.2.2</ecNumber>
    </recommendedName>
    <alternativeName>
        <fullName evidence="13">Alpha-phosphoglucomutase</fullName>
    </alternativeName>
    <alternativeName>
        <fullName evidence="12">Glucose phosphomutase</fullName>
    </alternativeName>
</protein>
<keyword evidence="7" id="KW-0597">Phosphoprotein</keyword>
<dbReference type="GO" id="GO:0008973">
    <property type="term" value="F:phosphopentomutase activity"/>
    <property type="evidence" value="ECO:0007669"/>
    <property type="project" value="TreeGrafter"/>
</dbReference>
<comment type="pathway">
    <text evidence="4">Lipid metabolism.</text>
</comment>
<evidence type="ECO:0000313" key="19">
    <source>
        <dbReference type="EMBL" id="RHJ88280.1"/>
    </source>
</evidence>
<evidence type="ECO:0000256" key="14">
    <source>
        <dbReference type="RuleBase" id="RU004326"/>
    </source>
</evidence>
<dbReference type="Pfam" id="PF00408">
    <property type="entry name" value="PGM_PMM_IV"/>
    <property type="match status" value="1"/>
</dbReference>
<comment type="similarity">
    <text evidence="5 14">Belongs to the phosphohexose mutase family.</text>
</comment>
<evidence type="ECO:0000256" key="1">
    <source>
        <dbReference type="ARBA" id="ARBA00000443"/>
    </source>
</evidence>
<dbReference type="GO" id="GO:0000287">
    <property type="term" value="F:magnesium ion binding"/>
    <property type="evidence" value="ECO:0007669"/>
    <property type="project" value="InterPro"/>
</dbReference>
<comment type="cofactor">
    <cofactor evidence="2">
        <name>Mg(2+)</name>
        <dbReference type="ChEBI" id="CHEBI:18420"/>
    </cofactor>
</comment>
<dbReference type="SUPFAM" id="SSF55957">
    <property type="entry name" value="Phosphoglucomutase, C-terminal domain"/>
    <property type="match status" value="1"/>
</dbReference>
<dbReference type="PANTHER" id="PTHR45745:SF1">
    <property type="entry name" value="PHOSPHOGLUCOMUTASE 2B-RELATED"/>
    <property type="match status" value="1"/>
</dbReference>
<comment type="pathway">
    <text evidence="3">Glycolipid metabolism; diglucosyl-diacylglycerol biosynthesis.</text>
</comment>
<evidence type="ECO:0000259" key="16">
    <source>
        <dbReference type="Pfam" id="PF02878"/>
    </source>
</evidence>
<gene>
    <name evidence="19" type="ORF">DW099_07680</name>
</gene>
<evidence type="ECO:0000256" key="12">
    <source>
        <dbReference type="ARBA" id="ARBA00041398"/>
    </source>
</evidence>
<evidence type="ECO:0000256" key="6">
    <source>
        <dbReference type="ARBA" id="ARBA00012728"/>
    </source>
</evidence>
<dbReference type="OrthoDB" id="9806956at2"/>
<comment type="catalytic activity">
    <reaction evidence="1">
        <text>alpha-D-glucose 1-phosphate = alpha-D-glucose 6-phosphate</text>
        <dbReference type="Rhea" id="RHEA:23536"/>
        <dbReference type="ChEBI" id="CHEBI:58225"/>
        <dbReference type="ChEBI" id="CHEBI:58601"/>
        <dbReference type="EC" id="5.4.2.2"/>
    </reaction>
</comment>
<dbReference type="SUPFAM" id="SSF53738">
    <property type="entry name" value="Phosphoglucomutase, first 3 domains"/>
    <property type="match status" value="3"/>
</dbReference>
<dbReference type="Gene3D" id="3.40.120.10">
    <property type="entry name" value="Alpha-D-Glucose-1,6-Bisphosphate, subunit A, domain 3"/>
    <property type="match status" value="3"/>
</dbReference>
<dbReference type="Gene3D" id="3.30.310.50">
    <property type="entry name" value="Alpha-D-phosphohexomutase, C-terminal domain"/>
    <property type="match status" value="1"/>
</dbReference>
<feature type="domain" description="Alpha-D-phosphohexomutase alpha/beta/alpha" evidence="18">
    <location>
        <begin position="345"/>
        <end position="467"/>
    </location>
</feature>
<dbReference type="InterPro" id="IPR016055">
    <property type="entry name" value="A-D-PHexomutase_a/b/a-I/II/III"/>
</dbReference>
<dbReference type="Pfam" id="PF02878">
    <property type="entry name" value="PGM_PMM_I"/>
    <property type="match status" value="1"/>
</dbReference>
<evidence type="ECO:0000256" key="4">
    <source>
        <dbReference type="ARBA" id="ARBA00005189"/>
    </source>
</evidence>
<feature type="domain" description="Alpha-D-phosphohexomutase alpha/beta/alpha" evidence="16">
    <location>
        <begin position="73"/>
        <end position="209"/>
    </location>
</feature>
<accession>A0A415E3T5</accession>
<dbReference type="STRING" id="1776384.GCA_900086585_03871"/>
<evidence type="ECO:0000256" key="2">
    <source>
        <dbReference type="ARBA" id="ARBA00001946"/>
    </source>
</evidence>
<keyword evidence="8 14" id="KW-0479">Metal-binding</keyword>
<evidence type="ECO:0000259" key="17">
    <source>
        <dbReference type="Pfam" id="PF02879"/>
    </source>
</evidence>
<dbReference type="GO" id="GO:0006166">
    <property type="term" value="P:purine ribonucleoside salvage"/>
    <property type="evidence" value="ECO:0007669"/>
    <property type="project" value="TreeGrafter"/>
</dbReference>
<dbReference type="AlphaFoldDB" id="A0A415E3T5"/>
<evidence type="ECO:0000256" key="11">
    <source>
        <dbReference type="ARBA" id="ARBA00039995"/>
    </source>
</evidence>
<reference evidence="19 20" key="1">
    <citation type="submission" date="2018-08" db="EMBL/GenBank/DDBJ databases">
        <title>A genome reference for cultivated species of the human gut microbiota.</title>
        <authorList>
            <person name="Zou Y."/>
            <person name="Xue W."/>
            <person name="Luo G."/>
        </authorList>
    </citation>
    <scope>NUCLEOTIDE SEQUENCE [LARGE SCALE GENOMIC DNA]</scope>
    <source>
        <strain evidence="19 20">AM07-24</strain>
    </source>
</reference>
<keyword evidence="10" id="KW-0413">Isomerase</keyword>
<dbReference type="EMBL" id="QRMS01000002">
    <property type="protein sequence ID" value="RHJ88280.1"/>
    <property type="molecule type" value="Genomic_DNA"/>
</dbReference>
<feature type="domain" description="Alpha-D-phosphohexomutase alpha/beta/alpha" evidence="17">
    <location>
        <begin position="231"/>
        <end position="333"/>
    </location>
</feature>
<evidence type="ECO:0000256" key="13">
    <source>
        <dbReference type="ARBA" id="ARBA00041467"/>
    </source>
</evidence>
<dbReference type="InterPro" id="IPR005844">
    <property type="entry name" value="A-D-PHexomutase_a/b/a-I"/>
</dbReference>
<evidence type="ECO:0000256" key="10">
    <source>
        <dbReference type="ARBA" id="ARBA00023235"/>
    </source>
</evidence>
<comment type="caution">
    <text evidence="19">The sequence shown here is derived from an EMBL/GenBank/DDBJ whole genome shotgun (WGS) entry which is preliminary data.</text>
</comment>
<dbReference type="Pfam" id="PF02880">
    <property type="entry name" value="PGM_PMM_III"/>
    <property type="match status" value="1"/>
</dbReference>
<evidence type="ECO:0000256" key="9">
    <source>
        <dbReference type="ARBA" id="ARBA00022842"/>
    </source>
</evidence>
<evidence type="ECO:0000259" key="15">
    <source>
        <dbReference type="Pfam" id="PF00408"/>
    </source>
</evidence>
<evidence type="ECO:0000259" key="18">
    <source>
        <dbReference type="Pfam" id="PF02880"/>
    </source>
</evidence>